<protein>
    <recommendedName>
        <fullName evidence="3">Relaxase</fullName>
    </recommendedName>
</protein>
<reference evidence="1 2" key="1">
    <citation type="submission" date="2021-03" db="EMBL/GenBank/DDBJ databases">
        <title>Enterococcal diversity collection.</title>
        <authorList>
            <person name="Gilmore M.S."/>
            <person name="Schwartzman J."/>
            <person name="Van Tyne D."/>
            <person name="Martin M."/>
            <person name="Earl A.M."/>
            <person name="Manson A.L."/>
            <person name="Straub T."/>
            <person name="Salamzade R."/>
            <person name="Saavedra J."/>
            <person name="Lebreton F."/>
            <person name="Prichula J."/>
            <person name="Schaufler K."/>
            <person name="Gaca A."/>
            <person name="Sgardioli B."/>
            <person name="Wagenaar J."/>
            <person name="Strong T."/>
        </authorList>
    </citation>
    <scope>NUCLEOTIDE SEQUENCE [LARGE SCALE GENOMIC DNA]</scope>
    <source>
        <strain evidence="1 2">MJM12</strain>
    </source>
</reference>
<name>A0ABS3H8T4_9ENTE</name>
<comment type="caution">
    <text evidence="1">The sequence shown here is derived from an EMBL/GenBank/DDBJ whole genome shotgun (WGS) entry which is preliminary data.</text>
</comment>
<proteinExistence type="predicted"/>
<evidence type="ECO:0000313" key="2">
    <source>
        <dbReference type="Proteomes" id="UP000664256"/>
    </source>
</evidence>
<gene>
    <name evidence="1" type="ORF">JZO76_05705</name>
</gene>
<keyword evidence="2" id="KW-1185">Reference proteome</keyword>
<evidence type="ECO:0008006" key="3">
    <source>
        <dbReference type="Google" id="ProtNLM"/>
    </source>
</evidence>
<dbReference type="RefSeq" id="WP_206903214.1">
    <property type="nucleotide sequence ID" value="NZ_JAFLVT010000008.1"/>
</dbReference>
<evidence type="ECO:0000313" key="1">
    <source>
        <dbReference type="EMBL" id="MBO0449028.1"/>
    </source>
</evidence>
<sequence>MKKGQANSQQVIQDAIDDVLRDKMITSFEKFSDTLAKNHDIEVYKFSKNSNKLGYVLYKKEANFYENREKFIFLGKDKASRKIREPYVEKTFSAKKLGKSYELESIEKELDYKKNSLLF</sequence>
<organism evidence="1 2">
    <name type="scientific">Candidatus Enterococcus myersii</name>
    <dbReference type="NCBI Taxonomy" id="2815322"/>
    <lineage>
        <taxon>Bacteria</taxon>
        <taxon>Bacillati</taxon>
        <taxon>Bacillota</taxon>
        <taxon>Bacilli</taxon>
        <taxon>Lactobacillales</taxon>
        <taxon>Enterococcaceae</taxon>
        <taxon>Enterococcus</taxon>
    </lineage>
</organism>
<dbReference type="Proteomes" id="UP000664256">
    <property type="component" value="Unassembled WGS sequence"/>
</dbReference>
<dbReference type="EMBL" id="JAFLVT010000008">
    <property type="protein sequence ID" value="MBO0449028.1"/>
    <property type="molecule type" value="Genomic_DNA"/>
</dbReference>
<accession>A0ABS3H8T4</accession>